<protein>
    <recommendedName>
        <fullName evidence="4">Transporter</fullName>
    </recommendedName>
</protein>
<name>A0A1E5SIP9_9FLAO</name>
<comment type="caution">
    <text evidence="2">The sequence shown here is derived from an EMBL/GenBank/DDBJ whole genome shotgun (WGS) entry which is preliminary data.</text>
</comment>
<feature type="signal peptide" evidence="1">
    <location>
        <begin position="1"/>
        <end position="22"/>
    </location>
</feature>
<dbReference type="Pfam" id="PF13557">
    <property type="entry name" value="Phenol_MetA_deg"/>
    <property type="match status" value="1"/>
</dbReference>
<evidence type="ECO:0000256" key="1">
    <source>
        <dbReference type="SAM" id="SignalP"/>
    </source>
</evidence>
<feature type="chain" id="PRO_5009185035" description="Transporter" evidence="1">
    <location>
        <begin position="23"/>
        <end position="297"/>
    </location>
</feature>
<reference evidence="2 3" key="1">
    <citation type="submission" date="2016-05" db="EMBL/GenBank/DDBJ databases">
        <title>Draft Genome Sequence of Algibacter sp. Strain SK-16 Isolated from the Surface Water of Aburatsubo Inlet.</title>
        <authorList>
            <person name="Wong S.-K."/>
            <person name="Yoshizawa S."/>
            <person name="Nakajima Y."/>
            <person name="Ogura Y."/>
            <person name="Tetsuya H."/>
            <person name="Hamasaki K."/>
        </authorList>
    </citation>
    <scope>NUCLEOTIDE SEQUENCE [LARGE SCALE GENOMIC DNA]</scope>
    <source>
        <strain evidence="2 3">SK-16</strain>
    </source>
</reference>
<dbReference type="InterPro" id="IPR025737">
    <property type="entry name" value="FApF"/>
</dbReference>
<evidence type="ECO:0000313" key="3">
    <source>
        <dbReference type="Proteomes" id="UP000095713"/>
    </source>
</evidence>
<evidence type="ECO:0008006" key="4">
    <source>
        <dbReference type="Google" id="ProtNLM"/>
    </source>
</evidence>
<keyword evidence="1" id="KW-0732">Signal</keyword>
<gene>
    <name evidence="2" type="ORF">A8C32_07360</name>
</gene>
<dbReference type="STRING" id="1849968.A8C32_07360"/>
<dbReference type="Proteomes" id="UP000095713">
    <property type="component" value="Unassembled WGS sequence"/>
</dbReference>
<dbReference type="RefSeq" id="WP_069831675.1">
    <property type="nucleotide sequence ID" value="NZ_MDJD01000054.1"/>
</dbReference>
<sequence>MSKKYKKIIAKVFFLVSAIVYSQSPVSGFYAKKNELSIASGYSFKSYNKFYRGTTLSDNTPANLGKITSSIVNLYGEYGISDWLSTVASVPYISIKSETGVDPIQNKNLVEGVQDLGVTLKAKAYEKTLKGASKLTLGASAGINIPISDYEASGVLSIGNRATTIDFIAIAHYTSPFNVFAELQTGYSDRNSSDFEIPNAALHIVKIGYFNDWIYVHTKLGIQNSLSGLDIGTPEFAKAGGPNALPETEVDYTSLSFDLYTPVYKKTIGLSLGFATTLNGRNFNAESGFSLSLVYKS</sequence>
<dbReference type="OrthoDB" id="5562884at2"/>
<proteinExistence type="predicted"/>
<dbReference type="AlphaFoldDB" id="A0A1E5SIP9"/>
<dbReference type="EMBL" id="MDJD01000054">
    <property type="protein sequence ID" value="OEJ98992.1"/>
    <property type="molecule type" value="Genomic_DNA"/>
</dbReference>
<accession>A0A1E5SIP9</accession>
<keyword evidence="3" id="KW-1185">Reference proteome</keyword>
<evidence type="ECO:0000313" key="2">
    <source>
        <dbReference type="EMBL" id="OEJ98992.1"/>
    </source>
</evidence>
<organism evidence="2 3">
    <name type="scientific">Flavivirga aquatica</name>
    <dbReference type="NCBI Taxonomy" id="1849968"/>
    <lineage>
        <taxon>Bacteria</taxon>
        <taxon>Pseudomonadati</taxon>
        <taxon>Bacteroidota</taxon>
        <taxon>Flavobacteriia</taxon>
        <taxon>Flavobacteriales</taxon>
        <taxon>Flavobacteriaceae</taxon>
        <taxon>Flavivirga</taxon>
    </lineage>
</organism>